<dbReference type="CDD" id="cd00616">
    <property type="entry name" value="AHBA_syn"/>
    <property type="match status" value="1"/>
</dbReference>
<name>A0A0G0SFK7_9BACT</name>
<sequence length="367" mass="41152">MISISRPAIEKEEINAVVRVLKSGRIAQGENVKKFEKQFSNFIGAKYAVATSSGTNALFLALLAHGLKRGDEVITTPFSFIASSDAIRFVGASPVFVDINPYSFNVDPALIEEKISAKTKAILIVHIFGNPCEMEKIMKIVNRHHLILIEDSCQAHGAELKGKKVGSFGTGCFSFYATKNMTTGEGGMVTTNNKALAEKIRLLRQHGSKVSYYSKVLGYNFCMTDFQAAMGLEQLKKLVEHNEKRINNARYMTAGLGQVEGIILPTVCFNTKHVFHQYTIRVVDKFPTKRDEVLKVLKNKGIDGRVYYPIPIYKQKSYKSFGYKYKLSQVERIVKEVISLPVHPLVKKSELDYIIQTIKRTAVCNRP</sequence>
<dbReference type="EMBL" id="LBZB01000001">
    <property type="protein sequence ID" value="KKR63678.1"/>
    <property type="molecule type" value="Genomic_DNA"/>
</dbReference>
<reference evidence="4 5" key="1">
    <citation type="journal article" date="2015" name="Nature">
        <title>rRNA introns, odd ribosomes, and small enigmatic genomes across a large radiation of phyla.</title>
        <authorList>
            <person name="Brown C.T."/>
            <person name="Hug L.A."/>
            <person name="Thomas B.C."/>
            <person name="Sharon I."/>
            <person name="Castelle C.J."/>
            <person name="Singh A."/>
            <person name="Wilkins M.J."/>
            <person name="Williams K.H."/>
            <person name="Banfield J.F."/>
        </authorList>
    </citation>
    <scope>NUCLEOTIDE SEQUENCE [LARGE SCALE GENOMIC DNA]</scope>
</reference>
<evidence type="ECO:0000256" key="2">
    <source>
        <dbReference type="PIRSR" id="PIRSR000390-2"/>
    </source>
</evidence>
<keyword evidence="2 3" id="KW-0663">Pyridoxal phosphate</keyword>
<dbReference type="AlphaFoldDB" id="A0A0G0SFK7"/>
<proteinExistence type="inferred from homology"/>
<dbReference type="PANTHER" id="PTHR30244">
    <property type="entry name" value="TRANSAMINASE"/>
    <property type="match status" value="1"/>
</dbReference>
<dbReference type="InterPro" id="IPR000653">
    <property type="entry name" value="DegT/StrS_aminotransferase"/>
</dbReference>
<protein>
    <submittedName>
        <fullName evidence="4">Putative pyridoxal phosphate-dependent enzyme</fullName>
    </submittedName>
</protein>
<evidence type="ECO:0000256" key="3">
    <source>
        <dbReference type="RuleBase" id="RU004508"/>
    </source>
</evidence>
<dbReference type="PIRSF" id="PIRSF000390">
    <property type="entry name" value="PLP_StrS"/>
    <property type="match status" value="1"/>
</dbReference>
<comment type="similarity">
    <text evidence="3">Belongs to the DegT/DnrJ/EryC1 family.</text>
</comment>
<dbReference type="InterPro" id="IPR015424">
    <property type="entry name" value="PyrdxlP-dep_Trfase"/>
</dbReference>
<dbReference type="PANTHER" id="PTHR30244:SF34">
    <property type="entry name" value="DTDP-4-AMINO-4,6-DIDEOXYGALACTOSE TRANSAMINASE"/>
    <property type="match status" value="1"/>
</dbReference>
<feature type="modified residue" description="N6-(pyridoxal phosphate)lysine" evidence="2">
    <location>
        <position position="179"/>
    </location>
</feature>
<dbReference type="Proteomes" id="UP000034613">
    <property type="component" value="Unassembled WGS sequence"/>
</dbReference>
<evidence type="ECO:0000256" key="1">
    <source>
        <dbReference type="PIRSR" id="PIRSR000390-1"/>
    </source>
</evidence>
<organism evidence="4 5">
    <name type="scientific">Candidatus Woesebacteria bacterium GW2011_GWA1_40_45</name>
    <dbReference type="NCBI Taxonomy" id="1618554"/>
    <lineage>
        <taxon>Bacteria</taxon>
        <taxon>Candidatus Woeseibacteriota</taxon>
    </lineage>
</organism>
<dbReference type="SUPFAM" id="SSF53383">
    <property type="entry name" value="PLP-dependent transferases"/>
    <property type="match status" value="1"/>
</dbReference>
<dbReference type="Gene3D" id="3.40.640.10">
    <property type="entry name" value="Type I PLP-dependent aspartate aminotransferase-like (Major domain)"/>
    <property type="match status" value="1"/>
</dbReference>
<dbReference type="InterPro" id="IPR015422">
    <property type="entry name" value="PyrdxlP-dep_Trfase_small"/>
</dbReference>
<comment type="caution">
    <text evidence="4">The sequence shown here is derived from an EMBL/GenBank/DDBJ whole genome shotgun (WGS) entry which is preliminary data.</text>
</comment>
<feature type="active site" description="Proton acceptor" evidence="1">
    <location>
        <position position="179"/>
    </location>
</feature>
<evidence type="ECO:0000313" key="5">
    <source>
        <dbReference type="Proteomes" id="UP000034613"/>
    </source>
</evidence>
<accession>A0A0G0SFK7</accession>
<dbReference type="InterPro" id="IPR015421">
    <property type="entry name" value="PyrdxlP-dep_Trfase_major"/>
</dbReference>
<gene>
    <name evidence="4" type="ORF">UU03_C0001G0028</name>
</gene>
<evidence type="ECO:0000313" key="4">
    <source>
        <dbReference type="EMBL" id="KKR63678.1"/>
    </source>
</evidence>
<dbReference type="Gene3D" id="3.90.1150.10">
    <property type="entry name" value="Aspartate Aminotransferase, domain 1"/>
    <property type="match status" value="1"/>
</dbReference>
<dbReference type="GO" id="GO:0000271">
    <property type="term" value="P:polysaccharide biosynthetic process"/>
    <property type="evidence" value="ECO:0007669"/>
    <property type="project" value="TreeGrafter"/>
</dbReference>
<dbReference type="PATRIC" id="fig|1618554.3.peg.31"/>
<dbReference type="GO" id="GO:0030170">
    <property type="term" value="F:pyridoxal phosphate binding"/>
    <property type="evidence" value="ECO:0007669"/>
    <property type="project" value="TreeGrafter"/>
</dbReference>
<dbReference type="GO" id="GO:0008483">
    <property type="term" value="F:transaminase activity"/>
    <property type="evidence" value="ECO:0007669"/>
    <property type="project" value="TreeGrafter"/>
</dbReference>
<dbReference type="Pfam" id="PF01041">
    <property type="entry name" value="DegT_DnrJ_EryC1"/>
    <property type="match status" value="1"/>
</dbReference>